<dbReference type="InterPro" id="IPR016195">
    <property type="entry name" value="Pol/histidinol_Pase-like"/>
</dbReference>
<evidence type="ECO:0000256" key="5">
    <source>
        <dbReference type="ARBA" id="ARBA00051722"/>
    </source>
</evidence>
<dbReference type="GO" id="GO:0030145">
    <property type="term" value="F:manganese ion binding"/>
    <property type="evidence" value="ECO:0007669"/>
    <property type="project" value="InterPro"/>
</dbReference>
<comment type="caution">
    <text evidence="6">The sequence shown here is derived from an EMBL/GenBank/DDBJ whole genome shotgun (WGS) entry which is preliminary data.</text>
</comment>
<dbReference type="Pfam" id="PF19567">
    <property type="entry name" value="CpsB_CapC"/>
    <property type="match status" value="1"/>
</dbReference>
<gene>
    <name evidence="6" type="ORF">FYJ66_04855</name>
</gene>
<dbReference type="SUPFAM" id="SSF89550">
    <property type="entry name" value="PHP domain-like"/>
    <property type="match status" value="1"/>
</dbReference>
<evidence type="ECO:0000256" key="4">
    <source>
        <dbReference type="ARBA" id="ARBA00022912"/>
    </source>
</evidence>
<reference evidence="6" key="1">
    <citation type="submission" date="2019-09" db="EMBL/GenBank/DDBJ databases">
        <title>In-depth cultivation of the pig gut microbiome towards novel bacterial diversity and tailored functional studies.</title>
        <authorList>
            <person name="Wylensek D."/>
            <person name="Hitch T.C.A."/>
            <person name="Clavel T."/>
        </authorList>
    </citation>
    <scope>NUCLEOTIDE SEQUENCE</scope>
    <source>
        <strain evidence="6">RF-744-FAT-WT-3</strain>
    </source>
</reference>
<dbReference type="PANTHER" id="PTHR39181:SF1">
    <property type="entry name" value="TYROSINE-PROTEIN PHOSPHATASE YWQE"/>
    <property type="match status" value="1"/>
</dbReference>
<dbReference type="RefSeq" id="WP_154572386.1">
    <property type="nucleotide sequence ID" value="NZ_VUNB01000003.1"/>
</dbReference>
<dbReference type="EC" id="3.1.3.48" evidence="2"/>
<dbReference type="InterPro" id="IPR016667">
    <property type="entry name" value="Caps_polysacc_synth_CpsB/CapC"/>
</dbReference>
<dbReference type="EMBL" id="VUNB01000003">
    <property type="protein sequence ID" value="MST68922.1"/>
    <property type="molecule type" value="Genomic_DNA"/>
</dbReference>
<evidence type="ECO:0000313" key="6">
    <source>
        <dbReference type="EMBL" id="MST68922.1"/>
    </source>
</evidence>
<name>A0A6A8M6E4_9FIRM</name>
<keyword evidence="4" id="KW-0904">Protein phosphatase</keyword>
<keyword evidence="3" id="KW-0378">Hydrolase</keyword>
<dbReference type="AlphaFoldDB" id="A0A6A8M6E4"/>
<evidence type="ECO:0000256" key="2">
    <source>
        <dbReference type="ARBA" id="ARBA00013064"/>
    </source>
</evidence>
<protein>
    <recommendedName>
        <fullName evidence="2">protein-tyrosine-phosphatase</fullName>
        <ecNumber evidence="2">3.1.3.48</ecNumber>
    </recommendedName>
</protein>
<comment type="catalytic activity">
    <reaction evidence="5">
        <text>O-phospho-L-tyrosyl-[protein] + H2O = L-tyrosyl-[protein] + phosphate</text>
        <dbReference type="Rhea" id="RHEA:10684"/>
        <dbReference type="Rhea" id="RHEA-COMP:10136"/>
        <dbReference type="Rhea" id="RHEA-COMP:20101"/>
        <dbReference type="ChEBI" id="CHEBI:15377"/>
        <dbReference type="ChEBI" id="CHEBI:43474"/>
        <dbReference type="ChEBI" id="CHEBI:46858"/>
        <dbReference type="ChEBI" id="CHEBI:61978"/>
        <dbReference type="EC" id="3.1.3.48"/>
    </reaction>
</comment>
<evidence type="ECO:0000256" key="1">
    <source>
        <dbReference type="ARBA" id="ARBA00005750"/>
    </source>
</evidence>
<sequence length="244" mass="27371">MDNTYIADIHSHILPGVDDGAKDPETSARLLSKAYEEGTRILFFTPHYQRGRNKYKPQNLDALYNAIARVIGSRWPDMKLYLGNEVYYEPGIKEDLKAGLIHTMAGTRYVLVEFSRSTSVKNVFRAVREVTADGHKMIVAHVERYPALVEDRESMEKLKDMGVLFQMNAEALRKKGFFAGKELKGNEGLVSQGLISFIGSDSHSVDLRPPEIAFAADRIRKLNPEMADQIISGNARDLVSGKIL</sequence>
<dbReference type="Gene3D" id="3.20.20.140">
    <property type="entry name" value="Metal-dependent hydrolases"/>
    <property type="match status" value="1"/>
</dbReference>
<proteinExistence type="inferred from homology"/>
<organism evidence="6">
    <name type="scientific">Baileyella intestinalis</name>
    <dbReference type="NCBI Taxonomy" id="2606709"/>
    <lineage>
        <taxon>Bacteria</taxon>
        <taxon>Bacillati</taxon>
        <taxon>Bacillota</taxon>
        <taxon>Clostridia</taxon>
        <taxon>Peptostreptococcales</taxon>
        <taxon>Anaerovoracaceae</taxon>
        <taxon>Baileyella</taxon>
    </lineage>
</organism>
<comment type="similarity">
    <text evidence="1">Belongs to the metallo-dependent hydrolases superfamily. CpsB/CapC family.</text>
</comment>
<accession>A0A6A8M6E4</accession>
<dbReference type="PIRSF" id="PIRSF016557">
    <property type="entry name" value="Caps_synth_CpsB"/>
    <property type="match status" value="1"/>
</dbReference>
<dbReference type="PANTHER" id="PTHR39181">
    <property type="entry name" value="TYROSINE-PROTEIN PHOSPHATASE YWQE"/>
    <property type="match status" value="1"/>
</dbReference>
<evidence type="ECO:0000256" key="3">
    <source>
        <dbReference type="ARBA" id="ARBA00022801"/>
    </source>
</evidence>
<dbReference type="GO" id="GO:0004725">
    <property type="term" value="F:protein tyrosine phosphatase activity"/>
    <property type="evidence" value="ECO:0007669"/>
    <property type="project" value="UniProtKB-EC"/>
</dbReference>